<sequence length="293" mass="30016">MSGGLHITLGVAGADLRPVVTQAPALPVARLMCGRAPEDVARLARSLFNLCGEAQDLAVRLALDLPRAEADLGREILRDHLFKLMIAWPGLLGLAPRALPLGWEAGGPRLVSAVWGGAAPAHLAEWLAAGRGVAPALAALAEAFAPGEAVAELAPLTDPFGTAPQENSPAGRRAGHPLMAEAEAAFGRGPLWRALGRLLDLAAFAETPPRGETPAPGRALVPAARGTYALEARAEGGVVTEFLRRTPTDHLLAPGGALEAALGALPAAKASRAGLVVDILDPCVAVVMEGCHA</sequence>
<dbReference type="STRING" id="1850250.LPB142_07655"/>
<organism evidence="1 2">
    <name type="scientific">Rhodobacter xanthinilyticus</name>
    <dbReference type="NCBI Taxonomy" id="1850250"/>
    <lineage>
        <taxon>Bacteria</taxon>
        <taxon>Pseudomonadati</taxon>
        <taxon>Pseudomonadota</taxon>
        <taxon>Alphaproteobacteria</taxon>
        <taxon>Rhodobacterales</taxon>
        <taxon>Rhodobacter group</taxon>
        <taxon>Rhodobacter</taxon>
    </lineage>
</organism>
<gene>
    <name evidence="1" type="ORF">LPB142_07655</name>
</gene>
<dbReference type="AlphaFoldDB" id="A0A1D9MBU5"/>
<evidence type="ECO:0000313" key="1">
    <source>
        <dbReference type="EMBL" id="AOZ69209.1"/>
    </source>
</evidence>
<dbReference type="EMBL" id="CP017781">
    <property type="protein sequence ID" value="AOZ69209.1"/>
    <property type="molecule type" value="Genomic_DNA"/>
</dbReference>
<name>A0A1D9MBU5_9RHOB</name>
<dbReference type="SUPFAM" id="SSF56762">
    <property type="entry name" value="HydB/Nqo4-like"/>
    <property type="match status" value="1"/>
</dbReference>
<dbReference type="Gene3D" id="1.10.645.10">
    <property type="entry name" value="Cytochrome-c3 Hydrogenase, chain B"/>
    <property type="match status" value="1"/>
</dbReference>
<evidence type="ECO:0008006" key="3">
    <source>
        <dbReference type="Google" id="ProtNLM"/>
    </source>
</evidence>
<dbReference type="Proteomes" id="UP000176562">
    <property type="component" value="Chromosome"/>
</dbReference>
<dbReference type="InterPro" id="IPR029014">
    <property type="entry name" value="NiFe-Hase_large"/>
</dbReference>
<accession>A0A1D9MBU5</accession>
<dbReference type="RefSeq" id="WP_071166013.1">
    <property type="nucleotide sequence ID" value="NZ_CP017781.1"/>
</dbReference>
<evidence type="ECO:0000313" key="2">
    <source>
        <dbReference type="Proteomes" id="UP000176562"/>
    </source>
</evidence>
<protein>
    <recommendedName>
        <fullName evidence="3">Hydrogenase expression/formation protein HupK</fullName>
    </recommendedName>
</protein>
<proteinExistence type="predicted"/>
<keyword evidence="2" id="KW-1185">Reference proteome</keyword>
<reference evidence="1 2" key="1">
    <citation type="submission" date="2016-10" db="EMBL/GenBank/DDBJ databases">
        <title>Rhodobacter sp. LPB0142, isolated from sea water.</title>
        <authorList>
            <person name="Kim E."/>
            <person name="Yi H."/>
        </authorList>
    </citation>
    <scope>NUCLEOTIDE SEQUENCE [LARGE SCALE GENOMIC DNA]</scope>
    <source>
        <strain evidence="1 2">LPB0142</strain>
    </source>
</reference>
<dbReference type="KEGG" id="rhp:LPB142_07655"/>